<evidence type="ECO:0000313" key="3">
    <source>
        <dbReference type="Proteomes" id="UP000076552"/>
    </source>
</evidence>
<dbReference type="AlphaFoldDB" id="A0A166YFD3"/>
<sequence length="454" mass="52583">MGDRYSVTRCHGMILRASTRRGASSWMFLPAEIRLMILEAIAQQKHPGWASSASVCKEWQLFIEKRNFNQLKLQVSCLDDFERMTIRRKELVCHIWLDIELPKYTCRCCKRDESYSGTQNNSSIISNGIWKLFRALSTWKPASGLTLELNAHSPSDSDHWFKNYYFASADEGDEDATSRKEADCSWHDPQHGWINGQQVTNPPRSAIPRLFGMIDLRFREELPQVDGVTCFIIRRQLRRCLFPRTLKLILNKLCRLEHLIYEPWRAWECGWRVLNDRVFEDFSDNLAVALGNAAQLPWQLQVDGNRIVDPRIGAAFAPRSLDLEQLSVSYMVNAEDFLQACMPTWTWQRLQSLALTSQLLRQTGSRLKIDALLYKAGITALQMPRLHTLVLWNGIKGDACAFIYHTDRDRAYITWRGTWDMELSHRVTCPVEWLILHPSGKYGEKKHTCSAQNE</sequence>
<gene>
    <name evidence="2" type="ORF">CT0861_12084</name>
</gene>
<keyword evidence="3" id="KW-1185">Reference proteome</keyword>
<name>A0A166YFD3_9PEZI</name>
<dbReference type="Pfam" id="PF20183">
    <property type="entry name" value="DUF6546"/>
    <property type="match status" value="1"/>
</dbReference>
<protein>
    <recommendedName>
        <fullName evidence="1">DUF6546 domain-containing protein</fullName>
    </recommendedName>
</protein>
<proteinExistence type="predicted"/>
<accession>A0A166YFD3</accession>
<dbReference type="InterPro" id="IPR046676">
    <property type="entry name" value="DUF6546"/>
</dbReference>
<comment type="caution">
    <text evidence="2">The sequence shown here is derived from an EMBL/GenBank/DDBJ whole genome shotgun (WGS) entry which is preliminary data.</text>
</comment>
<evidence type="ECO:0000313" key="2">
    <source>
        <dbReference type="EMBL" id="KZL77592.1"/>
    </source>
</evidence>
<dbReference type="Proteomes" id="UP000076552">
    <property type="component" value="Unassembled WGS sequence"/>
</dbReference>
<dbReference type="EMBL" id="LFIV01000007">
    <property type="protein sequence ID" value="KZL77592.1"/>
    <property type="molecule type" value="Genomic_DNA"/>
</dbReference>
<organism evidence="2 3">
    <name type="scientific">Colletotrichum tofieldiae</name>
    <dbReference type="NCBI Taxonomy" id="708197"/>
    <lineage>
        <taxon>Eukaryota</taxon>
        <taxon>Fungi</taxon>
        <taxon>Dikarya</taxon>
        <taxon>Ascomycota</taxon>
        <taxon>Pezizomycotina</taxon>
        <taxon>Sordariomycetes</taxon>
        <taxon>Hypocreomycetidae</taxon>
        <taxon>Glomerellales</taxon>
        <taxon>Glomerellaceae</taxon>
        <taxon>Colletotrichum</taxon>
        <taxon>Colletotrichum spaethianum species complex</taxon>
    </lineage>
</organism>
<reference evidence="2 3" key="1">
    <citation type="submission" date="2015-06" db="EMBL/GenBank/DDBJ databases">
        <title>Survival trade-offs in plant roots during colonization by closely related pathogenic and mutualistic fungi.</title>
        <authorList>
            <person name="Hacquard S."/>
            <person name="Kracher B."/>
            <person name="Hiruma K."/>
            <person name="Weinman A."/>
            <person name="Muench P."/>
            <person name="Garrido Oter R."/>
            <person name="Ver Loren van Themaat E."/>
            <person name="Dallerey J.-F."/>
            <person name="Damm U."/>
            <person name="Henrissat B."/>
            <person name="Lespinet O."/>
            <person name="Thon M."/>
            <person name="Kemen E."/>
            <person name="McHardy A.C."/>
            <person name="Schulze-Lefert P."/>
            <person name="O'Connell R.J."/>
        </authorList>
    </citation>
    <scope>NUCLEOTIDE SEQUENCE [LARGE SCALE GENOMIC DNA]</scope>
    <source>
        <strain evidence="2 3">0861</strain>
    </source>
</reference>
<feature type="domain" description="DUF6546" evidence="1">
    <location>
        <begin position="278"/>
        <end position="428"/>
    </location>
</feature>
<evidence type="ECO:0000259" key="1">
    <source>
        <dbReference type="Pfam" id="PF20183"/>
    </source>
</evidence>